<dbReference type="RefSeq" id="WP_290319566.1">
    <property type="nucleotide sequence ID" value="NZ_JAUFPN010000194.1"/>
</dbReference>
<dbReference type="EMBL" id="JAUFPN010000194">
    <property type="protein sequence ID" value="MDN3567523.1"/>
    <property type="molecule type" value="Genomic_DNA"/>
</dbReference>
<evidence type="ECO:0000313" key="2">
    <source>
        <dbReference type="Proteomes" id="UP001529369"/>
    </source>
</evidence>
<proteinExistence type="predicted"/>
<comment type="caution">
    <text evidence="1">The sequence shown here is derived from an EMBL/GenBank/DDBJ whole genome shotgun (WGS) entry which is preliminary data.</text>
</comment>
<keyword evidence="2" id="KW-1185">Reference proteome</keyword>
<reference evidence="2" key="1">
    <citation type="journal article" date="2019" name="Int. J. Syst. Evol. Microbiol.">
        <title>The Global Catalogue of Microorganisms (GCM) 10K type strain sequencing project: providing services to taxonomists for standard genome sequencing and annotation.</title>
        <authorList>
            <consortium name="The Broad Institute Genomics Platform"/>
            <consortium name="The Broad Institute Genome Sequencing Center for Infectious Disease"/>
            <person name="Wu L."/>
            <person name="Ma J."/>
        </authorList>
    </citation>
    <scope>NUCLEOTIDE SEQUENCE [LARGE SCALE GENOMIC DNA]</scope>
    <source>
        <strain evidence="2">CECT 7131</strain>
    </source>
</reference>
<name>A0ABT8ADA9_9PROT</name>
<accession>A0ABT8ADA9</accession>
<sequence length="538" mass="57091">MEPSRPAADLDLRSVLEAHAQAAAELLAQPLRPVSDHLAGYVETIWAERPGAVWLTGWVRRDAGQEFPVVLADRRKYAGAMALACYERADLPPDAHAFVGLLQTDWQPGAETTDVFVFLGPELRQFIRSVSPLRLQDGPGFAAEFGRVQALCHAGRVNALRGAMLSGRSWLPDTAAVSGATVEAAVDEILALPGFGCFVHGWLLSPTKRLVRLSVKLADRVLHSLPGSLYFLPRPDLGAAAPKLPGLLDRAGFVAAMTGMLQPEDLVSPVLKAWFSDGTSVNFALEPQVVRRLGHAVPYEAALRFYPALANETFFADFAGAVRDEMAGRLAASQMLGTAPQAERYVIAILPPHPSDARLMVDQLALRLRGRDPLPAVALVAEQGMARAQLPLMADWVRTATGAPCALFTMDDTSKPFLALPAILDSLGARRFMVVGAGAFPDAAAWSGSLDRLMGEEEALSVLTATNGAALAGMVWTAANFRAHLATASPAVGATHGQAFLGPAARVAGRARMTALGGRPDRMLESVDAAAPAQGGSR</sequence>
<evidence type="ECO:0000313" key="1">
    <source>
        <dbReference type="EMBL" id="MDN3567523.1"/>
    </source>
</evidence>
<protein>
    <submittedName>
        <fullName evidence="1">Uncharacterized protein</fullName>
    </submittedName>
</protein>
<gene>
    <name evidence="1" type="ORF">QWZ14_24355</name>
</gene>
<organism evidence="1 2">
    <name type="scientific">Paeniroseomonas aquatica</name>
    <dbReference type="NCBI Taxonomy" id="373043"/>
    <lineage>
        <taxon>Bacteria</taxon>
        <taxon>Pseudomonadati</taxon>
        <taxon>Pseudomonadota</taxon>
        <taxon>Alphaproteobacteria</taxon>
        <taxon>Acetobacterales</taxon>
        <taxon>Acetobacteraceae</taxon>
        <taxon>Paeniroseomonas</taxon>
    </lineage>
</organism>
<dbReference type="Proteomes" id="UP001529369">
    <property type="component" value="Unassembled WGS sequence"/>
</dbReference>